<accession>A0ABP3E0A6</accession>
<name>A0ABP3E0A6_9PSEU</name>
<sequence>MRTLHRLIAAGALAAPMLVAGAGLAFADAAYGQQTAVAGPGGAWAHTVVAFADDHGNTYFHEHAAAAGPHGAGSFSTTSWTHDGHHGGGHHDGSSAGYHNEEAYASDHGAYHQETFSYADSD</sequence>
<gene>
    <name evidence="3" type="ORF">GCM10010492_51060</name>
</gene>
<feature type="chain" id="PRO_5047517580" evidence="2">
    <location>
        <begin position="28"/>
        <end position="122"/>
    </location>
</feature>
<keyword evidence="4" id="KW-1185">Reference proteome</keyword>
<proteinExistence type="predicted"/>
<dbReference type="Proteomes" id="UP001500416">
    <property type="component" value="Unassembled WGS sequence"/>
</dbReference>
<reference evidence="4" key="1">
    <citation type="journal article" date="2019" name="Int. J. Syst. Evol. Microbiol.">
        <title>The Global Catalogue of Microorganisms (GCM) 10K type strain sequencing project: providing services to taxonomists for standard genome sequencing and annotation.</title>
        <authorList>
            <consortium name="The Broad Institute Genomics Platform"/>
            <consortium name="The Broad Institute Genome Sequencing Center for Infectious Disease"/>
            <person name="Wu L."/>
            <person name="Ma J."/>
        </authorList>
    </citation>
    <scope>NUCLEOTIDE SEQUENCE [LARGE SCALE GENOMIC DNA]</scope>
    <source>
        <strain evidence="4">JCM 3380</strain>
    </source>
</reference>
<evidence type="ECO:0000313" key="4">
    <source>
        <dbReference type="Proteomes" id="UP001500416"/>
    </source>
</evidence>
<feature type="compositionally biased region" description="Basic and acidic residues" evidence="1">
    <location>
        <begin position="82"/>
        <end position="93"/>
    </location>
</feature>
<evidence type="ECO:0000256" key="1">
    <source>
        <dbReference type="SAM" id="MobiDB-lite"/>
    </source>
</evidence>
<dbReference type="RefSeq" id="WP_343936412.1">
    <property type="nucleotide sequence ID" value="NZ_BAAABU010000013.1"/>
</dbReference>
<protein>
    <submittedName>
        <fullName evidence="3">Uncharacterized protein</fullName>
    </submittedName>
</protein>
<dbReference type="EMBL" id="BAAABU010000013">
    <property type="protein sequence ID" value="GAA0245468.1"/>
    <property type="molecule type" value="Genomic_DNA"/>
</dbReference>
<evidence type="ECO:0000256" key="2">
    <source>
        <dbReference type="SAM" id="SignalP"/>
    </source>
</evidence>
<evidence type="ECO:0000313" key="3">
    <source>
        <dbReference type="EMBL" id="GAA0245468.1"/>
    </source>
</evidence>
<comment type="caution">
    <text evidence="3">The sequence shown here is derived from an EMBL/GenBank/DDBJ whole genome shotgun (WGS) entry which is preliminary data.</text>
</comment>
<feature type="signal peptide" evidence="2">
    <location>
        <begin position="1"/>
        <end position="27"/>
    </location>
</feature>
<feature type="region of interest" description="Disordered" evidence="1">
    <location>
        <begin position="68"/>
        <end position="104"/>
    </location>
</feature>
<organism evidence="3 4">
    <name type="scientific">Saccharothrix mutabilis subsp. mutabilis</name>
    <dbReference type="NCBI Taxonomy" id="66855"/>
    <lineage>
        <taxon>Bacteria</taxon>
        <taxon>Bacillati</taxon>
        <taxon>Actinomycetota</taxon>
        <taxon>Actinomycetes</taxon>
        <taxon>Pseudonocardiales</taxon>
        <taxon>Pseudonocardiaceae</taxon>
        <taxon>Saccharothrix</taxon>
    </lineage>
</organism>
<keyword evidence="2" id="KW-0732">Signal</keyword>